<proteinExistence type="predicted"/>
<gene>
    <name evidence="1" type="ORF">UB32_09135</name>
</gene>
<dbReference type="RefSeq" id="WP_044393105.1">
    <property type="nucleotide sequence ID" value="NZ_JXIQ01000073.1"/>
</dbReference>
<keyword evidence="2" id="KW-1185">Reference proteome</keyword>
<dbReference type="EMBL" id="JXIQ01000073">
    <property type="protein sequence ID" value="KIY22318.1"/>
    <property type="molecule type" value="Genomic_DNA"/>
</dbReference>
<reference evidence="1 2" key="1">
    <citation type="submission" date="2015-01" db="EMBL/GenBank/DDBJ databases">
        <title>Draft genome sequences of the supercritical CO2 tolerant bacteria Bacillus subterraneus MITOT1 and Bacillus cereus MIT0214.</title>
        <authorList>
            <person name="Peet K.C."/>
            <person name="Thompson J.R."/>
        </authorList>
    </citation>
    <scope>NUCLEOTIDE SEQUENCE [LARGE SCALE GENOMIC DNA]</scope>
    <source>
        <strain evidence="1 2">MITOT1</strain>
    </source>
</reference>
<comment type="caution">
    <text evidence="1">The sequence shown here is derived from an EMBL/GenBank/DDBJ whole genome shotgun (WGS) entry which is preliminary data.</text>
</comment>
<name>A0A0D6ZCL0_9BACI</name>
<dbReference type="PATRIC" id="fig|285983.3.peg.349"/>
<evidence type="ECO:0000313" key="2">
    <source>
        <dbReference type="Proteomes" id="UP000032512"/>
    </source>
</evidence>
<dbReference type="Proteomes" id="UP000032512">
    <property type="component" value="Unassembled WGS sequence"/>
</dbReference>
<protein>
    <submittedName>
        <fullName evidence="1">Na+/H+ antiporter</fullName>
    </submittedName>
</protein>
<dbReference type="AlphaFoldDB" id="A0A0D6ZCL0"/>
<sequence>MVRKVISIFMLGLAGYLVFESRYRVMNMLLRSRLLRRVAVGSIMGLPGIRNKMMNSLFSGHSEFQ</sequence>
<organism evidence="1 2">
    <name type="scientific">Mesobacillus subterraneus</name>
    <dbReference type="NCBI Taxonomy" id="285983"/>
    <lineage>
        <taxon>Bacteria</taxon>
        <taxon>Bacillati</taxon>
        <taxon>Bacillota</taxon>
        <taxon>Bacilli</taxon>
        <taxon>Bacillales</taxon>
        <taxon>Bacillaceae</taxon>
        <taxon>Mesobacillus</taxon>
    </lineage>
</organism>
<accession>A0A0D6ZCL0</accession>
<evidence type="ECO:0000313" key="1">
    <source>
        <dbReference type="EMBL" id="KIY22318.1"/>
    </source>
</evidence>